<dbReference type="OrthoDB" id="2885878at2"/>
<organism evidence="1 2">
    <name type="scientific">Gottfriedia solisilvae</name>
    <dbReference type="NCBI Taxonomy" id="1516104"/>
    <lineage>
        <taxon>Bacteria</taxon>
        <taxon>Bacillati</taxon>
        <taxon>Bacillota</taxon>
        <taxon>Bacilli</taxon>
        <taxon>Bacillales</taxon>
        <taxon>Bacillaceae</taxon>
        <taxon>Gottfriedia</taxon>
    </lineage>
</organism>
<dbReference type="EMBL" id="BMHB01000001">
    <property type="protein sequence ID" value="GGI11152.1"/>
    <property type="molecule type" value="Genomic_DNA"/>
</dbReference>
<evidence type="ECO:0000313" key="1">
    <source>
        <dbReference type="EMBL" id="GGI11152.1"/>
    </source>
</evidence>
<reference evidence="2" key="1">
    <citation type="journal article" date="2019" name="Int. J. Syst. Evol. Microbiol.">
        <title>The Global Catalogue of Microorganisms (GCM) 10K type strain sequencing project: providing services to taxonomists for standard genome sequencing and annotation.</title>
        <authorList>
            <consortium name="The Broad Institute Genomics Platform"/>
            <consortium name="The Broad Institute Genome Sequencing Center for Infectious Disease"/>
            <person name="Wu L."/>
            <person name="Ma J."/>
        </authorList>
    </citation>
    <scope>NUCLEOTIDE SEQUENCE [LARGE SCALE GENOMIC DNA]</scope>
    <source>
        <strain evidence="2">CGMCC 1.14993</strain>
    </source>
</reference>
<dbReference type="Proteomes" id="UP000626244">
    <property type="component" value="Unassembled WGS sequence"/>
</dbReference>
<name>A0A8J3EU54_9BACI</name>
<protein>
    <submittedName>
        <fullName evidence="1">Uncharacterized protein</fullName>
    </submittedName>
</protein>
<sequence length="70" mass="8180">MSKMILLKNLRNATRGNFFSISIDYSLQDEKMKIQEYAKELEQEGFIKLKECKQLEQAIFLSGILKYASN</sequence>
<comment type="caution">
    <text evidence="1">The sequence shown here is derived from an EMBL/GenBank/DDBJ whole genome shotgun (WGS) entry which is preliminary data.</text>
</comment>
<evidence type="ECO:0000313" key="2">
    <source>
        <dbReference type="Proteomes" id="UP000626244"/>
    </source>
</evidence>
<proteinExistence type="predicted"/>
<keyword evidence="2" id="KW-1185">Reference proteome</keyword>
<dbReference type="AlphaFoldDB" id="A0A8J3EU54"/>
<gene>
    <name evidence="1" type="ORF">GCM10007380_06390</name>
</gene>
<accession>A0A8J3EU54</accession>
<dbReference type="RefSeq" id="WP_087998904.1">
    <property type="nucleotide sequence ID" value="NZ_BMHB01000001.1"/>
</dbReference>